<dbReference type="EnsemblPlants" id="TraesCS2B02G441900.1">
    <property type="protein sequence ID" value="TraesCS2B02G441900.1"/>
    <property type="gene ID" value="TraesCS2B02G441900"/>
</dbReference>
<gene>
    <name evidence="7" type="primary">LOC123041868</name>
</gene>
<name>A0A3B6CBL9_WHEAT</name>
<dbReference type="SMR" id="A0A3B6CBL9"/>
<feature type="coiled-coil region" evidence="5">
    <location>
        <begin position="253"/>
        <end position="287"/>
    </location>
</feature>
<organism evidence="7">
    <name type="scientific">Triticum aestivum</name>
    <name type="common">Wheat</name>
    <dbReference type="NCBI Taxonomy" id="4565"/>
    <lineage>
        <taxon>Eukaryota</taxon>
        <taxon>Viridiplantae</taxon>
        <taxon>Streptophyta</taxon>
        <taxon>Embryophyta</taxon>
        <taxon>Tracheophyta</taxon>
        <taxon>Spermatophyta</taxon>
        <taxon>Magnoliopsida</taxon>
        <taxon>Liliopsida</taxon>
        <taxon>Poales</taxon>
        <taxon>Poaceae</taxon>
        <taxon>BOP clade</taxon>
        <taxon>Pooideae</taxon>
        <taxon>Triticodae</taxon>
        <taxon>Triticeae</taxon>
        <taxon>Triticinae</taxon>
        <taxon>Triticum</taxon>
    </lineage>
</organism>
<evidence type="ECO:0000313" key="7">
    <source>
        <dbReference type="EnsemblPlants" id="TraesCS2B02G441900.1"/>
    </source>
</evidence>
<dbReference type="Proteomes" id="UP000019116">
    <property type="component" value="Chromosome 2B"/>
</dbReference>
<keyword evidence="2 4" id="KW-0863">Zinc-finger</keyword>
<accession>A0A3B6CBL9</accession>
<evidence type="ECO:0000256" key="5">
    <source>
        <dbReference type="SAM" id="Coils"/>
    </source>
</evidence>
<dbReference type="PROSITE" id="PS51999">
    <property type="entry name" value="ZF_GRF"/>
    <property type="match status" value="1"/>
</dbReference>
<dbReference type="AlphaFoldDB" id="A0A3B6CBL9"/>
<dbReference type="Gramene" id="TraesCS2B03G1123400.1">
    <property type="protein sequence ID" value="TraesCS2B03G1123400.1.CDS"/>
    <property type="gene ID" value="TraesCS2B03G1123400"/>
</dbReference>
<dbReference type="OMA" id="NWWCGRV"/>
<evidence type="ECO:0000313" key="8">
    <source>
        <dbReference type="Proteomes" id="UP000019116"/>
    </source>
</evidence>
<dbReference type="OrthoDB" id="580775at2759"/>
<evidence type="ECO:0000256" key="3">
    <source>
        <dbReference type="ARBA" id="ARBA00022833"/>
    </source>
</evidence>
<protein>
    <recommendedName>
        <fullName evidence="6">GRF-type domain-containing protein</fullName>
    </recommendedName>
</protein>
<evidence type="ECO:0000259" key="6">
    <source>
        <dbReference type="PROSITE" id="PS51999"/>
    </source>
</evidence>
<feature type="domain" description="GRF-type" evidence="6">
    <location>
        <begin position="201"/>
        <end position="244"/>
    </location>
</feature>
<keyword evidence="1" id="KW-0479">Metal-binding</keyword>
<sequence length="320" mass="36776">MSRGNWWCGRVVAPFAGHLRQKKRSKLWLELEVGTKQERGSGRGFASSARMSFPDEYLLFRAEGKIWNGPDGAQVSPDCPFVVKQVAELKNKSFEQVRRAILKNFQLNEATHELTLQHILYVRTDPSAPPYNVLIDIVGEESWRAFFKVACRHVRSFKLFAKWTVKKTSSASNATDSNITTVIDEDTAITDDSDDGGWPACKHDKPCTIETSWDRHDPGRRFYRCPFFANPKEDCKFTKWLDKKFPEKANELINKYQDTVDSLQQQVDNLKCELEELRRRHRKRSAEEVVVSHGDKCPCGKSLCDLTCRGREKQTRSGQI</sequence>
<evidence type="ECO:0000256" key="2">
    <source>
        <dbReference type="ARBA" id="ARBA00022771"/>
    </source>
</evidence>
<dbReference type="GO" id="GO:0008270">
    <property type="term" value="F:zinc ion binding"/>
    <property type="evidence" value="ECO:0007669"/>
    <property type="project" value="UniProtKB-KW"/>
</dbReference>
<reference evidence="7" key="1">
    <citation type="submission" date="2018-08" db="EMBL/GenBank/DDBJ databases">
        <authorList>
            <person name="Rossello M."/>
        </authorList>
    </citation>
    <scope>NUCLEOTIDE SEQUENCE [LARGE SCALE GENOMIC DNA]</scope>
    <source>
        <strain evidence="7">cv. Chinese Spring</strain>
    </source>
</reference>
<dbReference type="Gramene" id="TraesCS2B02G441900.1">
    <property type="protein sequence ID" value="TraesCS2B02G441900.1"/>
    <property type="gene ID" value="TraesCS2B02G441900"/>
</dbReference>
<dbReference type="PANTHER" id="PTHR33248">
    <property type="entry name" value="ZINC ION-BINDING PROTEIN"/>
    <property type="match status" value="1"/>
</dbReference>
<reference evidence="7" key="2">
    <citation type="submission" date="2018-10" db="UniProtKB">
        <authorList>
            <consortium name="EnsemblPlants"/>
        </authorList>
    </citation>
    <scope>IDENTIFICATION</scope>
</reference>
<evidence type="ECO:0000256" key="1">
    <source>
        <dbReference type="ARBA" id="ARBA00022723"/>
    </source>
</evidence>
<proteinExistence type="predicted"/>
<dbReference type="Pfam" id="PF06839">
    <property type="entry name" value="Zn_ribbon_GRF"/>
    <property type="match status" value="1"/>
</dbReference>
<keyword evidence="5" id="KW-0175">Coiled coil</keyword>
<keyword evidence="3" id="KW-0862">Zinc</keyword>
<evidence type="ECO:0000256" key="4">
    <source>
        <dbReference type="PROSITE-ProRule" id="PRU01343"/>
    </source>
</evidence>
<keyword evidence="8" id="KW-1185">Reference proteome</keyword>
<dbReference type="InterPro" id="IPR010666">
    <property type="entry name" value="Znf_GRF"/>
</dbReference>